<keyword evidence="1" id="KW-1133">Transmembrane helix</keyword>
<protein>
    <submittedName>
        <fullName evidence="2">Uncharacterized protein</fullName>
    </submittedName>
</protein>
<evidence type="ECO:0000256" key="1">
    <source>
        <dbReference type="SAM" id="Phobius"/>
    </source>
</evidence>
<feature type="transmembrane region" description="Helical" evidence="1">
    <location>
        <begin position="27"/>
        <end position="50"/>
    </location>
</feature>
<keyword evidence="1" id="KW-0812">Transmembrane</keyword>
<organism evidence="2">
    <name type="scientific">Leviviridae sp</name>
    <dbReference type="NCBI Taxonomy" id="2027243"/>
    <lineage>
        <taxon>Viruses</taxon>
        <taxon>Riboviria</taxon>
        <taxon>Orthornavirae</taxon>
        <taxon>Lenarviricota</taxon>
        <taxon>Leviviricetes</taxon>
        <taxon>Norzivirales</taxon>
        <taxon>Fiersviridae</taxon>
    </lineage>
</organism>
<accession>A0A514D1J5</accession>
<proteinExistence type="predicted"/>
<name>A0A514D1J5_9VIRU</name>
<dbReference type="EMBL" id="MN033400">
    <property type="protein sequence ID" value="QDH87481.1"/>
    <property type="molecule type" value="Genomic_RNA"/>
</dbReference>
<keyword evidence="1" id="KW-0472">Membrane</keyword>
<gene>
    <name evidence="2" type="ORF">H4Rhizo43484_000002</name>
</gene>
<reference evidence="2" key="1">
    <citation type="submission" date="2019-05" db="EMBL/GenBank/DDBJ databases">
        <title>Metatranscriptomic reconstruction reveals RNA viruses with the potential to shape carbon cycling in soil.</title>
        <authorList>
            <person name="Starr E.P."/>
            <person name="Nuccio E."/>
            <person name="Pett-Ridge J."/>
            <person name="Banfield J.F."/>
            <person name="Firestone M.K."/>
        </authorList>
    </citation>
    <scope>NUCLEOTIDE SEQUENCE</scope>
    <source>
        <strain evidence="2">H4_Rhizo_43_scaffold_484</strain>
    </source>
</reference>
<evidence type="ECO:0000313" key="2">
    <source>
        <dbReference type="EMBL" id="QDH87481.1"/>
    </source>
</evidence>
<sequence length="64" mass="7165">MTKTKPRSSPRILEVGKRTRSRQERNLILICPVPTSKALVLLVGVLLVVADILPVQDLIQFFVP</sequence>